<dbReference type="Gene3D" id="3.90.1640.10">
    <property type="entry name" value="inorganic pyrophosphatase (n-terminal core)"/>
    <property type="match status" value="1"/>
</dbReference>
<reference evidence="2" key="1">
    <citation type="submission" date="2016-10" db="EMBL/GenBank/DDBJ databases">
        <authorList>
            <person name="Varghese N."/>
            <person name="Submissions S."/>
        </authorList>
    </citation>
    <scope>NUCLEOTIDE SEQUENCE [LARGE SCALE GENOMIC DNA]</scope>
    <source>
        <strain evidence="2">ATCC 23835</strain>
    </source>
</reference>
<proteinExistence type="predicted"/>
<dbReference type="InterPro" id="IPR038763">
    <property type="entry name" value="DHH_sf"/>
</dbReference>
<accession>A0A1H1Z0R3</accession>
<gene>
    <name evidence="1" type="ORF">SAMN05216598_4722</name>
</gene>
<evidence type="ECO:0000313" key="2">
    <source>
        <dbReference type="Proteomes" id="UP000199524"/>
    </source>
</evidence>
<organism evidence="1 2">
    <name type="scientific">Pseudomonas asplenii</name>
    <dbReference type="NCBI Taxonomy" id="53407"/>
    <lineage>
        <taxon>Bacteria</taxon>
        <taxon>Pseudomonadati</taxon>
        <taxon>Pseudomonadota</taxon>
        <taxon>Gammaproteobacteria</taxon>
        <taxon>Pseudomonadales</taxon>
        <taxon>Pseudomonadaceae</taxon>
        <taxon>Pseudomonas</taxon>
    </lineage>
</organism>
<dbReference type="AlphaFoldDB" id="A0A1H1Z0R3"/>
<evidence type="ECO:0000313" key="1">
    <source>
        <dbReference type="EMBL" id="SDT26766.1"/>
    </source>
</evidence>
<dbReference type="GeneID" id="300209597"/>
<dbReference type="RefSeq" id="WP_090209366.1">
    <property type="nucleotide sequence ID" value="NZ_LT629777.1"/>
</dbReference>
<dbReference type="EMBL" id="LT629777">
    <property type="protein sequence ID" value="SDT26766.1"/>
    <property type="molecule type" value="Genomic_DNA"/>
</dbReference>
<sequence length="308" mass="33595">MKIVTSGSAYLDIDAYACCIAYAELLNQQGVEACAVSSAPFNASICSTVLSWNGALARHEPGPNDTFVLVDVSDPRHFDPIVVMDRVVEIIDHHPGFELHWAQRLGAKADIRSIGAAATQVFERWEASGLLPRISQQSAALLATAILDNTLNFNSAISTPGDADAYRVLATLAQLPGDWPAQYFLECQSSIESALTDALKADCKRLQVSRLPEVFAQLTVWDAKGLLMRYHHTLIAWLKAQGGDSLVNLIGIVDGKSYFLADTQRSKDKLSRLISLCWEEDVAVIEPSLLRKELLALSRSADRQCPGG</sequence>
<keyword evidence="2" id="KW-1185">Reference proteome</keyword>
<dbReference type="SUPFAM" id="SSF64182">
    <property type="entry name" value="DHH phosphoesterases"/>
    <property type="match status" value="1"/>
</dbReference>
<protein>
    <submittedName>
        <fullName evidence="1">Inorganic pyrophosphatase</fullName>
    </submittedName>
</protein>
<dbReference type="Proteomes" id="UP000199524">
    <property type="component" value="Chromosome I"/>
</dbReference>
<name>A0A1H1Z0R3_9PSED</name>